<reference evidence="1 2" key="1">
    <citation type="journal article" date="2020" name="ISME J.">
        <title>Uncovering the hidden diversity of litter-decomposition mechanisms in mushroom-forming fungi.</title>
        <authorList>
            <person name="Floudas D."/>
            <person name="Bentzer J."/>
            <person name="Ahren D."/>
            <person name="Johansson T."/>
            <person name="Persson P."/>
            <person name="Tunlid A."/>
        </authorList>
    </citation>
    <scope>NUCLEOTIDE SEQUENCE [LARGE SCALE GENOMIC DNA]</scope>
    <source>
        <strain evidence="1 2">CBS 101986</strain>
    </source>
</reference>
<evidence type="ECO:0000313" key="2">
    <source>
        <dbReference type="Proteomes" id="UP000567179"/>
    </source>
</evidence>
<dbReference type="OrthoDB" id="3365698at2759"/>
<evidence type="ECO:0008006" key="3">
    <source>
        <dbReference type="Google" id="ProtNLM"/>
    </source>
</evidence>
<organism evidence="1 2">
    <name type="scientific">Psilocybe cf. subviscida</name>
    <dbReference type="NCBI Taxonomy" id="2480587"/>
    <lineage>
        <taxon>Eukaryota</taxon>
        <taxon>Fungi</taxon>
        <taxon>Dikarya</taxon>
        <taxon>Basidiomycota</taxon>
        <taxon>Agaricomycotina</taxon>
        <taxon>Agaricomycetes</taxon>
        <taxon>Agaricomycetidae</taxon>
        <taxon>Agaricales</taxon>
        <taxon>Agaricineae</taxon>
        <taxon>Strophariaceae</taxon>
        <taxon>Psilocybe</taxon>
    </lineage>
</organism>
<evidence type="ECO:0000313" key="1">
    <source>
        <dbReference type="EMBL" id="KAF5330547.1"/>
    </source>
</evidence>
<dbReference type="AlphaFoldDB" id="A0A8H5BY84"/>
<proteinExistence type="predicted"/>
<dbReference type="Proteomes" id="UP000567179">
    <property type="component" value="Unassembled WGS sequence"/>
</dbReference>
<keyword evidence="2" id="KW-1185">Reference proteome</keyword>
<dbReference type="EMBL" id="JAACJJ010000001">
    <property type="protein sequence ID" value="KAF5330547.1"/>
    <property type="molecule type" value="Genomic_DNA"/>
</dbReference>
<protein>
    <recommendedName>
        <fullName evidence="3">F-box domain-containing protein</fullName>
    </recommendedName>
</protein>
<sequence>MSNETPEDARRRITEELLEHERHSYRLKTEWNTYTPISKIPDEILIEILEAARKLLIYSAWYQLLGVCSHWRNVAVGKLTWWQRPPTHEHGLTLVMLQRTKNSVVDVEITNRTSLTTVVDLCNHIGRFRVLDIQQSETPSLRRTLECLLDSHQEFSRLEALSIWSQISGTESLDIPAIPFHQSRTVHTIQFININFDWNMFPCPNLTALILLNNHHTRQIPADHLLLILSQMPNLKNIQLDVDPILLRDIPVSSNSVVRLPLLLRLELRAVPVSLAQYLLSHLRLPSLKVIAISFLQSPERAYSNHSGIEQAVSSIIRNGNSGLLNRLSVDYDGFQIEQDWDTRTVWGDQTEIGFYNLLGHNTSANTLLHFKFMHSILRRLHQLTLGCDVSLDLFVLLQLCEIMISVEKIVVAGGPTALPTLIKAFEARQSPDMLFPELKTIQLENYDFDDNIEILQALCDILIKRKEYGLPVHKVYVPECDISRDNLNRLREIVEDVHRR</sequence>
<accession>A0A8H5BY84</accession>
<comment type="caution">
    <text evidence="1">The sequence shown here is derived from an EMBL/GenBank/DDBJ whole genome shotgun (WGS) entry which is preliminary data.</text>
</comment>
<gene>
    <name evidence="1" type="ORF">D9619_005235</name>
</gene>
<name>A0A8H5BY84_9AGAR</name>